<dbReference type="PANTHER" id="PTHR43304:SF1">
    <property type="entry name" value="PAC DOMAIN-CONTAINING PROTEIN"/>
    <property type="match status" value="1"/>
</dbReference>
<dbReference type="OrthoDB" id="890870at2"/>
<dbReference type="InterPro" id="IPR005467">
    <property type="entry name" value="His_kinase_dom"/>
</dbReference>
<dbReference type="Pfam" id="PF25487">
    <property type="entry name" value="ETR1_N"/>
    <property type="match status" value="1"/>
</dbReference>
<dbReference type="PRINTS" id="PR00344">
    <property type="entry name" value="BCTRLSENSOR"/>
</dbReference>
<protein>
    <recommendedName>
        <fullName evidence="2">histidine kinase</fullName>
        <ecNumber evidence="2">2.7.13.3</ecNumber>
    </recommendedName>
</protein>
<dbReference type="InterPro" id="IPR004358">
    <property type="entry name" value="Sig_transdc_His_kin-like_C"/>
</dbReference>
<evidence type="ECO:0000256" key="3">
    <source>
        <dbReference type="ARBA" id="ARBA00022553"/>
    </source>
</evidence>
<dbReference type="Gene3D" id="3.30.565.10">
    <property type="entry name" value="Histidine kinase-like ATPase, C-terminal domain"/>
    <property type="match status" value="1"/>
</dbReference>
<dbReference type="Gene3D" id="1.10.287.130">
    <property type="match status" value="1"/>
</dbReference>
<reference evidence="8 9" key="1">
    <citation type="journal article" date="2012" name="J. Bacteriol.">
        <title>Genome Sequence of Fibrella aestuarina BUZ 2T, a Filamentous Marine Bacterium.</title>
        <authorList>
            <person name="Filippini M."/>
            <person name="Qi W."/>
            <person name="Blom J."/>
            <person name="Goesmann A."/>
            <person name="Smits T.H."/>
            <person name="Bagheri H.C."/>
        </authorList>
    </citation>
    <scope>NUCLEOTIDE SEQUENCE [LARGE SCALE GENOMIC DNA]</scope>
    <source>
        <strain evidence="9">BUZ 2T</strain>
    </source>
</reference>
<dbReference type="GO" id="GO:0000155">
    <property type="term" value="F:phosphorelay sensor kinase activity"/>
    <property type="evidence" value="ECO:0007669"/>
    <property type="project" value="InterPro"/>
</dbReference>
<dbReference type="STRING" id="1166018.FAES_0377"/>
<keyword evidence="6" id="KW-0472">Membrane</keyword>
<keyword evidence="3" id="KW-0597">Phosphoprotein</keyword>
<keyword evidence="6" id="KW-0812">Transmembrane</keyword>
<dbReference type="PROSITE" id="PS50109">
    <property type="entry name" value="HIS_KIN"/>
    <property type="match status" value="1"/>
</dbReference>
<dbReference type="InterPro" id="IPR003661">
    <property type="entry name" value="HisK_dim/P_dom"/>
</dbReference>
<evidence type="ECO:0000313" key="9">
    <source>
        <dbReference type="Proteomes" id="UP000011058"/>
    </source>
</evidence>
<feature type="transmembrane region" description="Helical" evidence="6">
    <location>
        <begin position="64"/>
        <end position="84"/>
    </location>
</feature>
<feature type="transmembrane region" description="Helical" evidence="6">
    <location>
        <begin position="39"/>
        <end position="57"/>
    </location>
</feature>
<keyword evidence="5 8" id="KW-0418">Kinase</keyword>
<dbReference type="InterPro" id="IPR003594">
    <property type="entry name" value="HATPase_dom"/>
</dbReference>
<dbReference type="CDD" id="cd00082">
    <property type="entry name" value="HisKA"/>
    <property type="match status" value="1"/>
</dbReference>
<dbReference type="HOGENOM" id="CLU_000445_114_39_10"/>
<dbReference type="RefSeq" id="WP_015329489.1">
    <property type="nucleotide sequence ID" value="NC_020054.1"/>
</dbReference>
<evidence type="ECO:0000256" key="5">
    <source>
        <dbReference type="ARBA" id="ARBA00022777"/>
    </source>
</evidence>
<dbReference type="SMART" id="SM00387">
    <property type="entry name" value="HATPase_c"/>
    <property type="match status" value="1"/>
</dbReference>
<dbReference type="Pfam" id="PF00512">
    <property type="entry name" value="HisKA"/>
    <property type="match status" value="1"/>
</dbReference>
<keyword evidence="9" id="KW-1185">Reference proteome</keyword>
<dbReference type="InterPro" id="IPR036890">
    <property type="entry name" value="HATPase_C_sf"/>
</dbReference>
<dbReference type="InterPro" id="IPR052162">
    <property type="entry name" value="Sensor_kinase/Photoreceptor"/>
</dbReference>
<dbReference type="eggNOG" id="COG4251">
    <property type="taxonomic scope" value="Bacteria"/>
</dbReference>
<evidence type="ECO:0000256" key="4">
    <source>
        <dbReference type="ARBA" id="ARBA00022679"/>
    </source>
</evidence>
<evidence type="ECO:0000259" key="7">
    <source>
        <dbReference type="PROSITE" id="PS50109"/>
    </source>
</evidence>
<accession>I0K2N6</accession>
<feature type="domain" description="Histidine kinase" evidence="7">
    <location>
        <begin position="158"/>
        <end position="371"/>
    </location>
</feature>
<gene>
    <name evidence="8" type="ORF">FAES_0377</name>
</gene>
<dbReference type="SUPFAM" id="SSF55874">
    <property type="entry name" value="ATPase domain of HSP90 chaperone/DNA topoisomerase II/histidine kinase"/>
    <property type="match status" value="1"/>
</dbReference>
<dbReference type="FunFam" id="3.30.565.10:FF:000006">
    <property type="entry name" value="Sensor histidine kinase WalK"/>
    <property type="match status" value="1"/>
</dbReference>
<dbReference type="PANTHER" id="PTHR43304">
    <property type="entry name" value="PHYTOCHROME-LIKE PROTEIN CPH1"/>
    <property type="match status" value="1"/>
</dbReference>
<dbReference type="PATRIC" id="fig|1166018.3.peg.384"/>
<sequence length="387" mass="43926">MQELIDFLSRLTDTRDWPPRWLCGHWTDFHGWLYIGSDLTIWLAYMGIPLILLRFIFIKKGIPLPGVFALFGAFILLCGTSHLVDATMFWWPAYRFNALVRFLTAIVSVATVFALIRYFNEAVGLRTSSEYERELAIRQQILQELSRSNQELEQFAYVASHDLQSPLRTISSYLTLLETNYGGHLDDQGRHLIQTSTAAASRMRVLINDLLTFSHVGSALEFTEVNLQDLVAEILEEQQHEMNAVQATIEVGPLPTLQAGRTELKQLFQNLITNGLKYHRAGVPVQLQVQAKELGNSYQFSVTDNGIGIDPKHYQRVFQLFQRLHGRARYPGTGIGLATCKKIIDIYGGKIWIDSVPGNGSTFYFTIPKHIQAIRQYTELTSLQASN</sequence>
<keyword evidence="6" id="KW-1133">Transmembrane helix</keyword>
<dbReference type="Proteomes" id="UP000011058">
    <property type="component" value="Chromosome"/>
</dbReference>
<name>I0K2N6_9BACT</name>
<organism evidence="8 9">
    <name type="scientific">Fibrella aestuarina BUZ 2</name>
    <dbReference type="NCBI Taxonomy" id="1166018"/>
    <lineage>
        <taxon>Bacteria</taxon>
        <taxon>Pseudomonadati</taxon>
        <taxon>Bacteroidota</taxon>
        <taxon>Cytophagia</taxon>
        <taxon>Cytophagales</taxon>
        <taxon>Spirosomataceae</taxon>
        <taxon>Fibrella</taxon>
    </lineage>
</organism>
<feature type="transmembrane region" description="Helical" evidence="6">
    <location>
        <begin position="96"/>
        <end position="116"/>
    </location>
</feature>
<dbReference type="SMART" id="SM00388">
    <property type="entry name" value="HisKA"/>
    <property type="match status" value="1"/>
</dbReference>
<dbReference type="SUPFAM" id="SSF47384">
    <property type="entry name" value="Homodimeric domain of signal transducing histidine kinase"/>
    <property type="match status" value="1"/>
</dbReference>
<dbReference type="InterPro" id="IPR058544">
    <property type="entry name" value="ETR1_N"/>
</dbReference>
<evidence type="ECO:0000256" key="2">
    <source>
        <dbReference type="ARBA" id="ARBA00012438"/>
    </source>
</evidence>
<dbReference type="EMBL" id="HE796683">
    <property type="protein sequence ID" value="CCG98389.1"/>
    <property type="molecule type" value="Genomic_DNA"/>
</dbReference>
<keyword evidence="4" id="KW-0808">Transferase</keyword>
<evidence type="ECO:0000313" key="8">
    <source>
        <dbReference type="EMBL" id="CCG98389.1"/>
    </source>
</evidence>
<comment type="catalytic activity">
    <reaction evidence="1">
        <text>ATP + protein L-histidine = ADP + protein N-phospho-L-histidine.</text>
        <dbReference type="EC" id="2.7.13.3"/>
    </reaction>
</comment>
<dbReference type="AlphaFoldDB" id="I0K2N6"/>
<proteinExistence type="predicted"/>
<evidence type="ECO:0000256" key="1">
    <source>
        <dbReference type="ARBA" id="ARBA00000085"/>
    </source>
</evidence>
<dbReference type="KEGG" id="fae:FAES_0377"/>
<dbReference type="EC" id="2.7.13.3" evidence="2"/>
<evidence type="ECO:0000256" key="6">
    <source>
        <dbReference type="SAM" id="Phobius"/>
    </source>
</evidence>
<dbReference type="InterPro" id="IPR036097">
    <property type="entry name" value="HisK_dim/P_sf"/>
</dbReference>
<dbReference type="Pfam" id="PF02518">
    <property type="entry name" value="HATPase_c"/>
    <property type="match status" value="1"/>
</dbReference>